<dbReference type="SUPFAM" id="SSF103481">
    <property type="entry name" value="Multidrug resistance efflux transporter EmrE"/>
    <property type="match status" value="2"/>
</dbReference>
<feature type="domain" description="EamA" evidence="8">
    <location>
        <begin position="149"/>
        <end position="282"/>
    </location>
</feature>
<accession>A0A7W7C3W2</accession>
<sequence>MTTSKSPALAIGGGIAALCLVGGAVPVNGLLSGYPVLSAQAIRYAIGALVLLGWLLCRGGLPRVGGRDLLALLALAVTGMVGFNVAIIEGQRYAEPGFVAAIIGGSPLVIALVVPLALGRRPRLTAVLGAGLVFAGVLVISGGGRWSLPGLGLALLAMLGEAGFTLFAVGVVRRIGGIATSAYACVVAAVGSALLSPFFAADPWPMPTAVEWSALVVLGLLVTAVAFGLYYRCVSVVGPERSGVLAGVIPVSGLAVSVLLGAQPLTMTAVAGALTVAVGCALGQRARLVSGRRAPSSARPAPRPVERV</sequence>
<dbReference type="EMBL" id="JACHMH010000001">
    <property type="protein sequence ID" value="MBB4674082.1"/>
    <property type="molecule type" value="Genomic_DNA"/>
</dbReference>
<protein>
    <submittedName>
        <fullName evidence="9">Drug/metabolite transporter (DMT)-like permease</fullName>
    </submittedName>
</protein>
<evidence type="ECO:0000313" key="10">
    <source>
        <dbReference type="Proteomes" id="UP000533598"/>
    </source>
</evidence>
<evidence type="ECO:0000256" key="6">
    <source>
        <dbReference type="ARBA" id="ARBA00023136"/>
    </source>
</evidence>
<comment type="caution">
    <text evidence="9">The sequence shown here is derived from an EMBL/GenBank/DDBJ whole genome shotgun (WGS) entry which is preliminary data.</text>
</comment>
<dbReference type="InterPro" id="IPR050638">
    <property type="entry name" value="AA-Vitamin_Transporters"/>
</dbReference>
<feature type="transmembrane region" description="Helical" evidence="7">
    <location>
        <begin position="243"/>
        <end position="260"/>
    </location>
</feature>
<evidence type="ECO:0000259" key="8">
    <source>
        <dbReference type="Pfam" id="PF00892"/>
    </source>
</evidence>
<gene>
    <name evidence="9" type="ORF">HNR67_000200</name>
</gene>
<evidence type="ECO:0000256" key="1">
    <source>
        <dbReference type="ARBA" id="ARBA00004651"/>
    </source>
</evidence>
<keyword evidence="3" id="KW-1003">Cell membrane</keyword>
<reference evidence="9 10" key="1">
    <citation type="submission" date="2020-08" db="EMBL/GenBank/DDBJ databases">
        <title>Sequencing the genomes of 1000 actinobacteria strains.</title>
        <authorList>
            <person name="Klenk H.-P."/>
        </authorList>
    </citation>
    <scope>NUCLEOTIDE SEQUENCE [LARGE SCALE GENOMIC DNA]</scope>
    <source>
        <strain evidence="9 10">DSM 44230</strain>
    </source>
</reference>
<evidence type="ECO:0000256" key="4">
    <source>
        <dbReference type="ARBA" id="ARBA00022692"/>
    </source>
</evidence>
<feature type="transmembrane region" description="Helical" evidence="7">
    <location>
        <begin position="125"/>
        <end position="144"/>
    </location>
</feature>
<dbReference type="PANTHER" id="PTHR32322">
    <property type="entry name" value="INNER MEMBRANE TRANSPORTER"/>
    <property type="match status" value="1"/>
</dbReference>
<feature type="transmembrane region" description="Helical" evidence="7">
    <location>
        <begin position="99"/>
        <end position="118"/>
    </location>
</feature>
<evidence type="ECO:0000256" key="7">
    <source>
        <dbReference type="SAM" id="Phobius"/>
    </source>
</evidence>
<dbReference type="GO" id="GO:0005886">
    <property type="term" value="C:plasma membrane"/>
    <property type="evidence" value="ECO:0007669"/>
    <property type="project" value="UniProtKB-SubCell"/>
</dbReference>
<feature type="transmembrane region" description="Helical" evidence="7">
    <location>
        <begin position="266"/>
        <end position="283"/>
    </location>
</feature>
<dbReference type="PANTHER" id="PTHR32322:SF18">
    <property type="entry name" value="S-ADENOSYLMETHIONINE_S-ADENOSYLHOMOCYSTEINE TRANSPORTER"/>
    <property type="match status" value="1"/>
</dbReference>
<dbReference type="Pfam" id="PF00892">
    <property type="entry name" value="EamA"/>
    <property type="match status" value="2"/>
</dbReference>
<dbReference type="Proteomes" id="UP000533598">
    <property type="component" value="Unassembled WGS sequence"/>
</dbReference>
<keyword evidence="10" id="KW-1185">Reference proteome</keyword>
<feature type="transmembrane region" description="Helical" evidence="7">
    <location>
        <begin position="212"/>
        <end position="231"/>
    </location>
</feature>
<dbReference type="RefSeq" id="WP_185000118.1">
    <property type="nucleotide sequence ID" value="NZ_BAAAUI010000011.1"/>
</dbReference>
<comment type="similarity">
    <text evidence="2">Belongs to the EamA transporter family.</text>
</comment>
<dbReference type="InterPro" id="IPR037185">
    <property type="entry name" value="EmrE-like"/>
</dbReference>
<keyword evidence="6 7" id="KW-0472">Membrane</keyword>
<proteinExistence type="inferred from homology"/>
<feature type="transmembrane region" description="Helical" evidence="7">
    <location>
        <begin position="150"/>
        <end position="169"/>
    </location>
</feature>
<evidence type="ECO:0000313" key="9">
    <source>
        <dbReference type="EMBL" id="MBB4674082.1"/>
    </source>
</evidence>
<organism evidence="9 10">
    <name type="scientific">Crossiella cryophila</name>
    <dbReference type="NCBI Taxonomy" id="43355"/>
    <lineage>
        <taxon>Bacteria</taxon>
        <taxon>Bacillati</taxon>
        <taxon>Actinomycetota</taxon>
        <taxon>Actinomycetes</taxon>
        <taxon>Pseudonocardiales</taxon>
        <taxon>Pseudonocardiaceae</taxon>
        <taxon>Crossiella</taxon>
    </lineage>
</organism>
<keyword evidence="4 7" id="KW-0812">Transmembrane</keyword>
<feature type="domain" description="EamA" evidence="8">
    <location>
        <begin position="15"/>
        <end position="141"/>
    </location>
</feature>
<dbReference type="AlphaFoldDB" id="A0A7W7C3W2"/>
<evidence type="ECO:0000256" key="3">
    <source>
        <dbReference type="ARBA" id="ARBA00022475"/>
    </source>
</evidence>
<dbReference type="InterPro" id="IPR000620">
    <property type="entry name" value="EamA_dom"/>
</dbReference>
<feature type="transmembrane region" description="Helical" evidence="7">
    <location>
        <begin position="181"/>
        <end position="200"/>
    </location>
</feature>
<feature type="transmembrane region" description="Helical" evidence="7">
    <location>
        <begin position="33"/>
        <end position="57"/>
    </location>
</feature>
<name>A0A7W7C3W2_9PSEU</name>
<evidence type="ECO:0000256" key="2">
    <source>
        <dbReference type="ARBA" id="ARBA00007362"/>
    </source>
</evidence>
<keyword evidence="5 7" id="KW-1133">Transmembrane helix</keyword>
<evidence type="ECO:0000256" key="5">
    <source>
        <dbReference type="ARBA" id="ARBA00022989"/>
    </source>
</evidence>
<feature type="transmembrane region" description="Helical" evidence="7">
    <location>
        <begin position="69"/>
        <end position="87"/>
    </location>
</feature>
<comment type="subcellular location">
    <subcellularLocation>
        <location evidence="1">Cell membrane</location>
        <topology evidence="1">Multi-pass membrane protein</topology>
    </subcellularLocation>
</comment>